<keyword evidence="2" id="KW-0808">Transferase</keyword>
<dbReference type="PANTHER" id="PTHR43191">
    <property type="entry name" value="RRNA METHYLTRANSFERASE 3"/>
    <property type="match status" value="1"/>
</dbReference>
<evidence type="ECO:0000256" key="1">
    <source>
        <dbReference type="ARBA" id="ARBA00022603"/>
    </source>
</evidence>
<dbReference type="InterPro" id="IPR029064">
    <property type="entry name" value="Ribosomal_eL30-like_sf"/>
</dbReference>
<dbReference type="RefSeq" id="WP_310019330.1">
    <property type="nucleotide sequence ID" value="NZ_JAVDUM010000006.1"/>
</dbReference>
<dbReference type="SUPFAM" id="SSF75217">
    <property type="entry name" value="alpha/beta knot"/>
    <property type="match status" value="1"/>
</dbReference>
<protein>
    <submittedName>
        <fullName evidence="6">TrmH family RNA methyltransferase</fullName>
    </submittedName>
</protein>
<feature type="region of interest" description="Disordered" evidence="3">
    <location>
        <begin position="1"/>
        <end position="26"/>
    </location>
</feature>
<feature type="domain" description="Thiostrepton-resistance methylase N-terminal" evidence="5">
    <location>
        <begin position="22"/>
        <end position="127"/>
    </location>
</feature>
<keyword evidence="7" id="KW-1185">Reference proteome</keyword>
<organism evidence="6 7">
    <name type="scientific">Microbacterium resistens</name>
    <dbReference type="NCBI Taxonomy" id="156977"/>
    <lineage>
        <taxon>Bacteria</taxon>
        <taxon>Bacillati</taxon>
        <taxon>Actinomycetota</taxon>
        <taxon>Actinomycetes</taxon>
        <taxon>Micrococcales</taxon>
        <taxon>Microbacteriaceae</taxon>
        <taxon>Microbacterium</taxon>
    </lineage>
</organism>
<dbReference type="Proteomes" id="UP001259347">
    <property type="component" value="Unassembled WGS sequence"/>
</dbReference>
<keyword evidence="1 6" id="KW-0489">Methyltransferase</keyword>
<dbReference type="Gene3D" id="3.30.1330.30">
    <property type="match status" value="1"/>
</dbReference>
<name>A0ABU1SDL7_9MICO</name>
<dbReference type="GO" id="GO:0008168">
    <property type="term" value="F:methyltransferase activity"/>
    <property type="evidence" value="ECO:0007669"/>
    <property type="project" value="UniProtKB-KW"/>
</dbReference>
<dbReference type="InterPro" id="IPR029026">
    <property type="entry name" value="tRNA_m1G_MTases_N"/>
</dbReference>
<dbReference type="InterPro" id="IPR001537">
    <property type="entry name" value="SpoU_MeTrfase"/>
</dbReference>
<dbReference type="PANTHER" id="PTHR43191:SF2">
    <property type="entry name" value="RRNA METHYLTRANSFERASE 3, MITOCHONDRIAL"/>
    <property type="match status" value="1"/>
</dbReference>
<dbReference type="Pfam" id="PF04705">
    <property type="entry name" value="TSNR_N"/>
    <property type="match status" value="1"/>
</dbReference>
<sequence length="278" mass="29382">MPQGTDRQPVSDGREQPGGTTIDSVRHPAVRRVADVLRTVSAHPRTLLIDDEENIEQAIAAGVSIDALYATPGMADVAEQLRERAGAALHIVADDVTKALFKAEKRTRVFALAKAPRPAAWQDVAARRGDIVVLDGVRIAGNIGAIIRSACAFDAAGVVLLDSGLTTAFDRRLIRASRGLTFAIPLLLATGAELAAFLREQGIPLASLAADADSPLRTIGEVDGRLAILMGSERTGASEELDGMAGRRYSVPMMPGVESLNVSVAAGIALYERRRLSS</sequence>
<gene>
    <name evidence="6" type="ORF">J2Y69_001592</name>
</gene>
<proteinExistence type="predicted"/>
<dbReference type="GO" id="GO:0032259">
    <property type="term" value="P:methylation"/>
    <property type="evidence" value="ECO:0007669"/>
    <property type="project" value="UniProtKB-KW"/>
</dbReference>
<dbReference type="InterPro" id="IPR006795">
    <property type="entry name" value="Thiostrepton-R_Mease_TSNR_N"/>
</dbReference>
<feature type="domain" description="tRNA/rRNA methyltransferase SpoU type" evidence="4">
    <location>
        <begin position="131"/>
        <end position="271"/>
    </location>
</feature>
<evidence type="ECO:0000313" key="6">
    <source>
        <dbReference type="EMBL" id="MDR6866993.1"/>
    </source>
</evidence>
<dbReference type="Gene3D" id="3.40.1280.10">
    <property type="match status" value="1"/>
</dbReference>
<dbReference type="EMBL" id="JAVDUM010000006">
    <property type="protein sequence ID" value="MDR6866993.1"/>
    <property type="molecule type" value="Genomic_DNA"/>
</dbReference>
<dbReference type="Pfam" id="PF00588">
    <property type="entry name" value="SpoU_methylase"/>
    <property type="match status" value="1"/>
</dbReference>
<dbReference type="InterPro" id="IPR029028">
    <property type="entry name" value="Alpha/beta_knot_MTases"/>
</dbReference>
<accession>A0ABU1SDL7</accession>
<evidence type="ECO:0000259" key="4">
    <source>
        <dbReference type="Pfam" id="PF00588"/>
    </source>
</evidence>
<evidence type="ECO:0000259" key="5">
    <source>
        <dbReference type="Pfam" id="PF04705"/>
    </source>
</evidence>
<dbReference type="InterPro" id="IPR051259">
    <property type="entry name" value="rRNA_Methyltransferase"/>
</dbReference>
<comment type="caution">
    <text evidence="6">The sequence shown here is derived from an EMBL/GenBank/DDBJ whole genome shotgun (WGS) entry which is preliminary data.</text>
</comment>
<reference evidence="6 7" key="1">
    <citation type="submission" date="2023-07" db="EMBL/GenBank/DDBJ databases">
        <title>Sorghum-associated microbial communities from plants grown in Nebraska, USA.</title>
        <authorList>
            <person name="Schachtman D."/>
        </authorList>
    </citation>
    <scope>NUCLEOTIDE SEQUENCE [LARGE SCALE GENOMIC DNA]</scope>
    <source>
        <strain evidence="6 7">2980</strain>
    </source>
</reference>
<evidence type="ECO:0000313" key="7">
    <source>
        <dbReference type="Proteomes" id="UP001259347"/>
    </source>
</evidence>
<evidence type="ECO:0000256" key="3">
    <source>
        <dbReference type="SAM" id="MobiDB-lite"/>
    </source>
</evidence>
<evidence type="ECO:0000256" key="2">
    <source>
        <dbReference type="ARBA" id="ARBA00022679"/>
    </source>
</evidence>